<feature type="region of interest" description="Disordered" evidence="1">
    <location>
        <begin position="32"/>
        <end position="82"/>
    </location>
</feature>
<evidence type="ECO:0000256" key="1">
    <source>
        <dbReference type="SAM" id="MobiDB-lite"/>
    </source>
</evidence>
<keyword evidence="3" id="KW-1185">Reference proteome</keyword>
<accession>A0AAV4R003</accession>
<name>A0AAV4R003_CAEEX</name>
<evidence type="ECO:0000313" key="3">
    <source>
        <dbReference type="Proteomes" id="UP001054945"/>
    </source>
</evidence>
<protein>
    <submittedName>
        <fullName evidence="2">Uncharacterized protein</fullName>
    </submittedName>
</protein>
<reference evidence="2 3" key="1">
    <citation type="submission" date="2021-06" db="EMBL/GenBank/DDBJ databases">
        <title>Caerostris extrusa draft genome.</title>
        <authorList>
            <person name="Kono N."/>
            <person name="Arakawa K."/>
        </authorList>
    </citation>
    <scope>NUCLEOTIDE SEQUENCE [LARGE SCALE GENOMIC DNA]</scope>
</reference>
<proteinExistence type="predicted"/>
<organism evidence="2 3">
    <name type="scientific">Caerostris extrusa</name>
    <name type="common">Bark spider</name>
    <name type="synonym">Caerostris bankana</name>
    <dbReference type="NCBI Taxonomy" id="172846"/>
    <lineage>
        <taxon>Eukaryota</taxon>
        <taxon>Metazoa</taxon>
        <taxon>Ecdysozoa</taxon>
        <taxon>Arthropoda</taxon>
        <taxon>Chelicerata</taxon>
        <taxon>Arachnida</taxon>
        <taxon>Araneae</taxon>
        <taxon>Araneomorphae</taxon>
        <taxon>Entelegynae</taxon>
        <taxon>Araneoidea</taxon>
        <taxon>Araneidae</taxon>
        <taxon>Caerostris</taxon>
    </lineage>
</organism>
<dbReference type="EMBL" id="BPLR01007015">
    <property type="protein sequence ID" value="GIY13914.1"/>
    <property type="molecule type" value="Genomic_DNA"/>
</dbReference>
<feature type="compositionally biased region" description="Basic residues" evidence="1">
    <location>
        <begin position="71"/>
        <end position="82"/>
    </location>
</feature>
<comment type="caution">
    <text evidence="2">The sequence shown here is derived from an EMBL/GenBank/DDBJ whole genome shotgun (WGS) entry which is preliminary data.</text>
</comment>
<dbReference type="Proteomes" id="UP001054945">
    <property type="component" value="Unassembled WGS sequence"/>
</dbReference>
<dbReference type="AlphaFoldDB" id="A0AAV4R003"/>
<evidence type="ECO:0000313" key="2">
    <source>
        <dbReference type="EMBL" id="GIY13914.1"/>
    </source>
</evidence>
<gene>
    <name evidence="2" type="ORF">CEXT_58001</name>
</gene>
<sequence length="82" mass="9671">MRGALSLAPPAVQRQGRPVQSVAIRRYRWLSDRDSDRERKFPRRPRTMLDPSDGGTMPVRRGPRRPADHLRRQHHSKVRRPQ</sequence>